<evidence type="ECO:0000313" key="4">
    <source>
        <dbReference type="Proteomes" id="UP000324748"/>
    </source>
</evidence>
<accession>A0A5B0RPZ2</accession>
<evidence type="ECO:0000313" key="2">
    <source>
        <dbReference type="EMBL" id="KAA1076549.1"/>
    </source>
</evidence>
<dbReference type="EMBL" id="VSWC01000145">
    <property type="protein sequence ID" value="KAA1076549.1"/>
    <property type="molecule type" value="Genomic_DNA"/>
</dbReference>
<gene>
    <name evidence="2" type="ORF">PGT21_010914</name>
    <name evidence="3" type="ORF">PGTUg99_002221</name>
</gene>
<dbReference type="OrthoDB" id="10384913at2759"/>
<keyword evidence="4" id="KW-1185">Reference proteome</keyword>
<dbReference type="Proteomes" id="UP000324748">
    <property type="component" value="Unassembled WGS sequence"/>
</dbReference>
<dbReference type="EMBL" id="VDEP01000170">
    <property type="protein sequence ID" value="KAA1126714.1"/>
    <property type="molecule type" value="Genomic_DNA"/>
</dbReference>
<evidence type="ECO:0000256" key="1">
    <source>
        <dbReference type="SAM" id="MobiDB-lite"/>
    </source>
</evidence>
<reference evidence="4 5" key="1">
    <citation type="submission" date="2019-05" db="EMBL/GenBank/DDBJ databases">
        <title>Emergence of the Ug99 lineage of the wheat stem rust pathogen through somatic hybridization.</title>
        <authorList>
            <person name="Li F."/>
            <person name="Upadhyaya N.M."/>
            <person name="Sperschneider J."/>
            <person name="Matny O."/>
            <person name="Nguyen-Phuc H."/>
            <person name="Mago R."/>
            <person name="Raley C."/>
            <person name="Miller M.E."/>
            <person name="Silverstein K.A.T."/>
            <person name="Henningsen E."/>
            <person name="Hirsch C.D."/>
            <person name="Visser B."/>
            <person name="Pretorius Z.A."/>
            <person name="Steffenson B.J."/>
            <person name="Schwessinger B."/>
            <person name="Dodds P.N."/>
            <person name="Figueroa M."/>
        </authorList>
    </citation>
    <scope>NUCLEOTIDE SEQUENCE [LARGE SCALE GENOMIC DNA]</scope>
    <source>
        <strain evidence="2">21-0</strain>
        <strain evidence="3 5">Ug99</strain>
    </source>
</reference>
<protein>
    <submittedName>
        <fullName evidence="3">Uncharacterized protein</fullName>
    </submittedName>
</protein>
<organism evidence="3 5">
    <name type="scientific">Puccinia graminis f. sp. tritici</name>
    <dbReference type="NCBI Taxonomy" id="56615"/>
    <lineage>
        <taxon>Eukaryota</taxon>
        <taxon>Fungi</taxon>
        <taxon>Dikarya</taxon>
        <taxon>Basidiomycota</taxon>
        <taxon>Pucciniomycotina</taxon>
        <taxon>Pucciniomycetes</taxon>
        <taxon>Pucciniales</taxon>
        <taxon>Pucciniaceae</taxon>
        <taxon>Puccinia</taxon>
    </lineage>
</organism>
<feature type="compositionally biased region" description="Polar residues" evidence="1">
    <location>
        <begin position="100"/>
        <end position="109"/>
    </location>
</feature>
<proteinExistence type="predicted"/>
<feature type="compositionally biased region" description="Polar residues" evidence="1">
    <location>
        <begin position="57"/>
        <end position="75"/>
    </location>
</feature>
<evidence type="ECO:0000313" key="5">
    <source>
        <dbReference type="Proteomes" id="UP000325313"/>
    </source>
</evidence>
<dbReference type="AlphaFoldDB" id="A0A5B0RPZ2"/>
<feature type="compositionally biased region" description="Low complexity" evidence="1">
    <location>
        <begin position="222"/>
        <end position="238"/>
    </location>
</feature>
<feature type="region of interest" description="Disordered" evidence="1">
    <location>
        <begin position="162"/>
        <end position="287"/>
    </location>
</feature>
<feature type="region of interest" description="Disordered" evidence="1">
    <location>
        <begin position="57"/>
        <end position="120"/>
    </location>
</feature>
<sequence>MGKYAFLKRGANDSDESFHCCGKVEDLAREAYFFSNHAGSVETIKPANGLYSLTEETSTPVESTMQQSTSRSASTRPYYLPPPPMRPLYSKSRPVESDMHQSTSHSASTRPYYLPPPPIRPLCSKSVANLNSVDQERKKAQRKSSLPDRILVEERFEDCSRAVTKQSPAVESPPNSPTSPSPKKTTGLCMQSIGNFFKRTPKQPPSTPKKGSSRKNNTPMLSFSSKSSGSASSCSTPTSPSPSPARPTTPTSIGASPYSPETSQARRRLAICMGIPRRKNLDSTDVD</sequence>
<comment type="caution">
    <text evidence="3">The sequence shown here is derived from an EMBL/GenBank/DDBJ whole genome shotgun (WGS) entry which is preliminary data.</text>
</comment>
<name>A0A5B0RPZ2_PUCGR</name>
<dbReference type="Proteomes" id="UP000325313">
    <property type="component" value="Unassembled WGS sequence"/>
</dbReference>
<evidence type="ECO:0000313" key="3">
    <source>
        <dbReference type="EMBL" id="KAA1126714.1"/>
    </source>
</evidence>